<dbReference type="Pfam" id="PF10688">
    <property type="entry name" value="Imp-YgjV"/>
    <property type="match status" value="1"/>
</dbReference>
<evidence type="ECO:0000313" key="2">
    <source>
        <dbReference type="EMBL" id="AWK87339.1"/>
    </source>
</evidence>
<gene>
    <name evidence="2" type="ORF">DEW08_14920</name>
</gene>
<accession>A0A2S2CS95</accession>
<protein>
    <recommendedName>
        <fullName evidence="4">YgjV family protein</fullName>
    </recommendedName>
</protein>
<evidence type="ECO:0000313" key="3">
    <source>
        <dbReference type="Proteomes" id="UP000245629"/>
    </source>
</evidence>
<keyword evidence="3" id="KW-1185">Reference proteome</keyword>
<dbReference type="InterPro" id="IPR019629">
    <property type="entry name" value="Uncharacterised_HI1736/YgjV"/>
</dbReference>
<sequence length="185" mass="19434">MIDAFFAAPLAHAIGIAGMLGGMAWPLFRGRVAMLLVQLVPSICFGVHFALLGSPTGALMNVLSGLQILAAIPLGSRPAFRIVYLLILPVIAAVMALSWSGLPSLFAAAGTALVSLSRYQTAVPPFRLFMLMALPCWFGHNFLVGSVPGMMSDSAGIIFNLWMLGRDGPARRPVPAPAVHAAPQA</sequence>
<dbReference type="AlphaFoldDB" id="A0A2S2CS95"/>
<dbReference type="EMBL" id="CP029353">
    <property type="protein sequence ID" value="AWK87339.1"/>
    <property type="molecule type" value="Genomic_DNA"/>
</dbReference>
<feature type="transmembrane region" description="Helical" evidence="1">
    <location>
        <begin position="6"/>
        <end position="25"/>
    </location>
</feature>
<feature type="transmembrane region" description="Helical" evidence="1">
    <location>
        <begin position="82"/>
        <end position="106"/>
    </location>
</feature>
<dbReference type="OrthoDB" id="7510952at2"/>
<keyword evidence="1" id="KW-1133">Transmembrane helix</keyword>
<evidence type="ECO:0008006" key="4">
    <source>
        <dbReference type="Google" id="ProtNLM"/>
    </source>
</evidence>
<dbReference type="KEGG" id="azz:DEW08_14920"/>
<reference evidence="3" key="1">
    <citation type="submission" date="2018-05" db="EMBL/GenBank/DDBJ databases">
        <title>Azospirillum thermophila sp. nov., a novel isolated from hot spring.</title>
        <authorList>
            <person name="Zhao Z."/>
        </authorList>
    </citation>
    <scope>NUCLEOTIDE SEQUENCE [LARGE SCALE GENOMIC DNA]</scope>
    <source>
        <strain evidence="3">CFH 70021</strain>
    </source>
</reference>
<dbReference type="RefSeq" id="WP_109328370.1">
    <property type="nucleotide sequence ID" value="NZ_CP029353.1"/>
</dbReference>
<proteinExistence type="predicted"/>
<feature type="transmembrane region" description="Helical" evidence="1">
    <location>
        <begin position="126"/>
        <end position="144"/>
    </location>
</feature>
<feature type="transmembrane region" description="Helical" evidence="1">
    <location>
        <begin position="32"/>
        <end position="52"/>
    </location>
</feature>
<dbReference type="Proteomes" id="UP000245629">
    <property type="component" value="Chromosome 2"/>
</dbReference>
<organism evidence="2 3">
    <name type="scientific">Azospirillum thermophilum</name>
    <dbReference type="NCBI Taxonomy" id="2202148"/>
    <lineage>
        <taxon>Bacteria</taxon>
        <taxon>Pseudomonadati</taxon>
        <taxon>Pseudomonadota</taxon>
        <taxon>Alphaproteobacteria</taxon>
        <taxon>Rhodospirillales</taxon>
        <taxon>Azospirillaceae</taxon>
        <taxon>Azospirillum</taxon>
    </lineage>
</organism>
<evidence type="ECO:0000256" key="1">
    <source>
        <dbReference type="SAM" id="Phobius"/>
    </source>
</evidence>
<keyword evidence="1" id="KW-0472">Membrane</keyword>
<keyword evidence="1" id="KW-0812">Transmembrane</keyword>
<name>A0A2S2CS95_9PROT</name>